<keyword evidence="6 9" id="KW-0012">Acyltransferase</keyword>
<dbReference type="AlphaFoldDB" id="A0A069APJ2"/>
<dbReference type="EMBL" id="LK932396">
    <property type="protein sequence ID" value="CDS86631.1"/>
    <property type="molecule type" value="Genomic_DNA"/>
</dbReference>
<dbReference type="EC" id="2.3.2.2" evidence="6"/>
<dbReference type="SUPFAM" id="SSF56235">
    <property type="entry name" value="N-terminal nucleophile aminohydrolases (Ntn hydrolases)"/>
    <property type="match status" value="1"/>
</dbReference>
<sequence length="537" mass="59963">MKFNAYQHKYSSIRNVVYAKNGAVATSTPLASQAGLEILKKGGNAVDAAVATAATLAVVEPTSNGIGGDAYALVWIEEEKRLYGLNSSGFAPENMELKNYNNMKEMPKYGFGAVTVPGIPAAWSELNKKYGKLSLMECLSPAINYAREGYVVSPNVAKVWKKSYELYEKELIGEEFKPWFDTFSKDGKAPEAGDIFICEEQASTLEEIADTQAESFYRGRLADKIDEYSKKFNGAIRKSDLECFYPTWVEPISTEYKGYKIFEIPPNGHGITVLMALNILKELELEGNIENVEDIHKIIESLKLAFADSKTYVTDIEHMKVKIQELLSQEYAKKRSLLIDNKEALYPTAGEPYCGGTVYLCTADKDGNMVSYIQSNYINFGSGIVIPRTGIALHSRGNNFNLDPKHHNVVKPFKKPYHTIIPGFLGKEDKAIGPFGVMGAFMQPQGHIQVLTNMIDFGLNPQEALDAPRWQWIKGKEIEVEPEMPKHIIDSLIEKGHEIKVIHDTVDMGRGQIIFKTEQESYICGTESRCDGHIAVY</sequence>
<evidence type="ECO:0000313" key="8">
    <source>
        <dbReference type="EMBL" id="CDS86631.1"/>
    </source>
</evidence>
<evidence type="ECO:0000256" key="6">
    <source>
        <dbReference type="RuleBase" id="RU368036"/>
    </source>
</evidence>
<evidence type="ECO:0000256" key="5">
    <source>
        <dbReference type="PIRSR" id="PIRSR600101-2"/>
    </source>
</evidence>
<evidence type="ECO:0000313" key="9">
    <source>
        <dbReference type="EMBL" id="CDT22485.1"/>
    </source>
</evidence>
<dbReference type="PANTHER" id="PTHR43881">
    <property type="entry name" value="GAMMA-GLUTAMYLTRANSPEPTIDASE (AFU_ORTHOLOGUE AFUA_4G13580)"/>
    <property type="match status" value="1"/>
</dbReference>
<dbReference type="Pfam" id="PF01019">
    <property type="entry name" value="G_glu_transpept"/>
    <property type="match status" value="1"/>
</dbReference>
<evidence type="ECO:0000313" key="7">
    <source>
        <dbReference type="EMBL" id="CDS84557.1"/>
    </source>
</evidence>
<evidence type="ECO:0000256" key="4">
    <source>
        <dbReference type="PIRSR" id="PIRSR600101-1"/>
    </source>
</evidence>
<comment type="catalytic activity">
    <reaction evidence="1 6">
        <text>an S-substituted glutathione + H2O = an S-substituted L-cysteinylglycine + L-glutamate</text>
        <dbReference type="Rhea" id="RHEA:59468"/>
        <dbReference type="ChEBI" id="CHEBI:15377"/>
        <dbReference type="ChEBI" id="CHEBI:29985"/>
        <dbReference type="ChEBI" id="CHEBI:90779"/>
        <dbReference type="ChEBI" id="CHEBI:143103"/>
        <dbReference type="EC" id="3.4.19.13"/>
    </reaction>
</comment>
<evidence type="ECO:0000256" key="3">
    <source>
        <dbReference type="ARBA" id="ARBA00047417"/>
    </source>
</evidence>
<dbReference type="EMBL" id="LK933005">
    <property type="protein sequence ID" value="CDT22485.1"/>
    <property type="molecule type" value="Genomic_DNA"/>
</dbReference>
<dbReference type="GO" id="GO:0036374">
    <property type="term" value="F:glutathione hydrolase activity"/>
    <property type="evidence" value="ECO:0007669"/>
    <property type="project" value="UniProtKB-UniRule"/>
</dbReference>
<dbReference type="PRINTS" id="PR01210">
    <property type="entry name" value="GGTRANSPTASE"/>
</dbReference>
<dbReference type="MEROPS" id="T03.025"/>
<dbReference type="InterPro" id="IPR043137">
    <property type="entry name" value="GGT_ssub_C"/>
</dbReference>
<keyword evidence="6" id="KW-0317">Glutathione biosynthesis</keyword>
<protein>
    <recommendedName>
        <fullName evidence="6">Glutathione hydrolase proenzyme</fullName>
        <ecNumber evidence="6">2.3.2.2</ecNumber>
        <ecNumber evidence="6">3.4.19.13</ecNumber>
    </recommendedName>
    <component>
        <recommendedName>
            <fullName evidence="6">Glutathione hydrolase large chain</fullName>
        </recommendedName>
    </component>
    <component>
        <recommendedName>
            <fullName evidence="6">Glutathione hydrolase small chain</fullName>
        </recommendedName>
    </component>
</protein>
<comment type="catalytic activity">
    <reaction evidence="2 6">
        <text>glutathione + H2O = L-cysteinylglycine + L-glutamate</text>
        <dbReference type="Rhea" id="RHEA:28807"/>
        <dbReference type="ChEBI" id="CHEBI:15377"/>
        <dbReference type="ChEBI" id="CHEBI:29985"/>
        <dbReference type="ChEBI" id="CHEBI:57925"/>
        <dbReference type="ChEBI" id="CHEBI:61694"/>
        <dbReference type="EC" id="3.4.19.13"/>
    </reaction>
</comment>
<dbReference type="PANTHER" id="PTHR43881:SF1">
    <property type="entry name" value="GAMMA-GLUTAMYLTRANSPEPTIDASE (AFU_ORTHOLOGUE AFUA_4G13580)"/>
    <property type="match status" value="1"/>
</dbReference>
<dbReference type="GO" id="GO:0006750">
    <property type="term" value="P:glutathione biosynthetic process"/>
    <property type="evidence" value="ECO:0007669"/>
    <property type="project" value="UniProtKB-KW"/>
</dbReference>
<proteinExistence type="inferred from homology"/>
<organism evidence="9">
    <name type="scientific">Clostridioides difficile</name>
    <name type="common">Peptoclostridium difficile</name>
    <dbReference type="NCBI Taxonomy" id="1496"/>
    <lineage>
        <taxon>Bacteria</taxon>
        <taxon>Bacillati</taxon>
        <taxon>Bacillota</taxon>
        <taxon>Clostridia</taxon>
        <taxon>Peptostreptococcales</taxon>
        <taxon>Peptostreptococcaceae</taxon>
        <taxon>Clostridioides</taxon>
    </lineage>
</organism>
<reference evidence="9" key="1">
    <citation type="submission" date="2014-07" db="EMBL/GenBank/DDBJ databases">
        <authorList>
            <person name="Monot Marc"/>
        </authorList>
    </citation>
    <scope>NUCLEOTIDE SEQUENCE</scope>
    <source>
        <strain evidence="9">7032989</strain>
        <strain evidence="8">7032994</strain>
    </source>
</reference>
<accession>A0A069APJ2</accession>
<comment type="catalytic activity">
    <reaction evidence="3 6">
        <text>an N-terminal (5-L-glutamyl)-[peptide] + an alpha-amino acid = 5-L-glutamyl amino acid + an N-terminal L-alpha-aminoacyl-[peptide]</text>
        <dbReference type="Rhea" id="RHEA:23904"/>
        <dbReference type="Rhea" id="RHEA-COMP:9780"/>
        <dbReference type="Rhea" id="RHEA-COMP:9795"/>
        <dbReference type="ChEBI" id="CHEBI:77644"/>
        <dbReference type="ChEBI" id="CHEBI:78597"/>
        <dbReference type="ChEBI" id="CHEBI:78599"/>
        <dbReference type="ChEBI" id="CHEBI:78608"/>
        <dbReference type="EC" id="2.3.2.2"/>
    </reaction>
</comment>
<dbReference type="EC" id="3.4.19.13" evidence="6"/>
<comment type="similarity">
    <text evidence="6">Belongs to the gamma-glutamyltransferase family.</text>
</comment>
<dbReference type="RefSeq" id="WP_021366582.1">
    <property type="nucleotide sequence ID" value="NZ_BBYB01000069.1"/>
</dbReference>
<dbReference type="EMBL" id="LK932486">
    <property type="protein sequence ID" value="CDS84557.1"/>
    <property type="molecule type" value="Genomic_DNA"/>
</dbReference>
<keyword evidence="6" id="KW-0378">Hydrolase</keyword>
<comment type="pathway">
    <text evidence="6">Sulfur metabolism; glutathione metabolism.</text>
</comment>
<keyword evidence="6 9" id="KW-0808">Transferase</keyword>
<dbReference type="Gene3D" id="3.60.20.40">
    <property type="match status" value="1"/>
</dbReference>
<dbReference type="NCBIfam" id="TIGR00066">
    <property type="entry name" value="g_glut_trans"/>
    <property type="match status" value="1"/>
</dbReference>
<gene>
    <name evidence="9" type="primary">ggt</name>
    <name evidence="9" type="ORF">BN1095_340300</name>
    <name evidence="7" type="ORF">BN1096_350010</name>
    <name evidence="8" type="ORF">BN1097_580011</name>
</gene>
<dbReference type="GO" id="GO:0006751">
    <property type="term" value="P:glutathione catabolic process"/>
    <property type="evidence" value="ECO:0007669"/>
    <property type="project" value="UniProtKB-UniRule"/>
</dbReference>
<evidence type="ECO:0000256" key="2">
    <source>
        <dbReference type="ARBA" id="ARBA00001089"/>
    </source>
</evidence>
<keyword evidence="6" id="KW-0865">Zymogen</keyword>
<dbReference type="InterPro" id="IPR052896">
    <property type="entry name" value="GGT-like_enzyme"/>
</dbReference>
<comment type="PTM">
    <text evidence="6">Cleaved by autocatalysis into a large and a small subunit.</text>
</comment>
<dbReference type="InterPro" id="IPR000101">
    <property type="entry name" value="GGT_peptidase"/>
</dbReference>
<evidence type="ECO:0000256" key="1">
    <source>
        <dbReference type="ARBA" id="ARBA00001049"/>
    </source>
</evidence>
<comment type="subunit">
    <text evidence="6">This enzyme consists of two polypeptide chains, which are synthesized in precursor form from a single polypeptide.</text>
</comment>
<dbReference type="InterPro" id="IPR029055">
    <property type="entry name" value="Ntn_hydrolases_N"/>
</dbReference>
<feature type="binding site" evidence="5">
    <location>
        <position position="440"/>
    </location>
    <ligand>
        <name>L-glutamate</name>
        <dbReference type="ChEBI" id="CHEBI:29985"/>
    </ligand>
</feature>
<dbReference type="Gene3D" id="1.10.246.230">
    <property type="match status" value="1"/>
</dbReference>
<name>A0A069APJ2_CLODI</name>
<dbReference type="GO" id="GO:0103068">
    <property type="term" value="F:leukotriene C4 gamma-glutamyl transferase activity"/>
    <property type="evidence" value="ECO:0007669"/>
    <property type="project" value="UniProtKB-EC"/>
</dbReference>
<feature type="active site" description="Nucleophile" evidence="4">
    <location>
        <position position="357"/>
    </location>
</feature>
<dbReference type="UniPathway" id="UPA00204"/>